<evidence type="ECO:0000313" key="5">
    <source>
        <dbReference type="Proteomes" id="UP000182836"/>
    </source>
</evidence>
<evidence type="ECO:0000313" key="3">
    <source>
        <dbReference type="EMBL" id="SDK15972.1"/>
    </source>
</evidence>
<dbReference type="GeneID" id="42303955"/>
<keyword evidence="4" id="KW-1185">Reference proteome</keyword>
<reference evidence="3 5" key="2">
    <citation type="submission" date="2016-10" db="EMBL/GenBank/DDBJ databases">
        <authorList>
            <person name="de Groot N.N."/>
        </authorList>
    </citation>
    <scope>NUCLEOTIDE SEQUENCE [LARGE SCALE GENOMIC DNA]</scope>
    <source>
        <strain evidence="3 5">DSM 2895</strain>
    </source>
</reference>
<evidence type="ECO:0000313" key="2">
    <source>
        <dbReference type="EMBL" id="KON94416.1"/>
    </source>
</evidence>
<evidence type="ECO:0000313" key="4">
    <source>
        <dbReference type="Proteomes" id="UP000037269"/>
    </source>
</evidence>
<evidence type="ECO:0000259" key="1">
    <source>
        <dbReference type="PROSITE" id="PS51186"/>
    </source>
</evidence>
<accession>A0A0D1XL45</accession>
<sequence>MTITVRPYTLADFDELLDVQREAFPPPFPEQLWWNRDQITAHTETFPAGAMLAEYKGKVVGSATSLIVRYDGKPHTWEEVTDGGYIQRTHNPHGDSLYGIDVCVRPSFRGKGIAKALYEARKQLVVRSGLVRFLAGCRIPGLHLHIDKISVEEYVRRVTNGEIYDMVLSFMIKQGLMPLQILDNYVEDEESLHKAVLVEWRNPNIYNMTG</sequence>
<dbReference type="InterPro" id="IPR000182">
    <property type="entry name" value="GNAT_dom"/>
</dbReference>
<dbReference type="PROSITE" id="PS51186">
    <property type="entry name" value="GNAT"/>
    <property type="match status" value="1"/>
</dbReference>
<dbReference type="EMBL" id="LGUG01000004">
    <property type="protein sequence ID" value="KON94416.1"/>
    <property type="molecule type" value="Genomic_DNA"/>
</dbReference>
<organism evidence="2 4">
    <name type="scientific">Aneurinibacillus migulanus</name>
    <name type="common">Bacillus migulanus</name>
    <dbReference type="NCBI Taxonomy" id="47500"/>
    <lineage>
        <taxon>Bacteria</taxon>
        <taxon>Bacillati</taxon>
        <taxon>Bacillota</taxon>
        <taxon>Bacilli</taxon>
        <taxon>Bacillales</taxon>
        <taxon>Paenibacillaceae</taxon>
        <taxon>Aneurinibacillus group</taxon>
        <taxon>Aneurinibacillus</taxon>
    </lineage>
</organism>
<dbReference type="Proteomes" id="UP000037269">
    <property type="component" value="Unassembled WGS sequence"/>
</dbReference>
<gene>
    <name evidence="2" type="ORF">AF333_01850</name>
    <name evidence="3" type="ORF">SAMN04487909_14152</name>
</gene>
<reference evidence="2 4" key="1">
    <citation type="submission" date="2015-07" db="EMBL/GenBank/DDBJ databases">
        <title>Fjat-14205 dsm 2895.</title>
        <authorList>
            <person name="Liu B."/>
            <person name="Wang J."/>
            <person name="Zhu Y."/>
            <person name="Liu G."/>
            <person name="Chen Q."/>
            <person name="Chen Z."/>
            <person name="Lan J."/>
            <person name="Che J."/>
            <person name="Ge C."/>
            <person name="Shi H."/>
            <person name="Pan Z."/>
            <person name="Liu X."/>
        </authorList>
    </citation>
    <scope>NUCLEOTIDE SEQUENCE [LARGE SCALE GENOMIC DNA]</scope>
    <source>
        <strain evidence="2 4">DSM 2895</strain>
    </source>
</reference>
<dbReference type="OrthoDB" id="9811121at2"/>
<dbReference type="EMBL" id="FNED01000041">
    <property type="protein sequence ID" value="SDK15972.1"/>
    <property type="molecule type" value="Genomic_DNA"/>
</dbReference>
<dbReference type="STRING" id="47500.AF333_01850"/>
<dbReference type="InterPro" id="IPR016181">
    <property type="entry name" value="Acyl_CoA_acyltransferase"/>
</dbReference>
<dbReference type="PATRIC" id="fig|47500.12.peg.3869"/>
<dbReference type="GO" id="GO:0016747">
    <property type="term" value="F:acyltransferase activity, transferring groups other than amino-acyl groups"/>
    <property type="evidence" value="ECO:0007669"/>
    <property type="project" value="InterPro"/>
</dbReference>
<dbReference type="CDD" id="cd04301">
    <property type="entry name" value="NAT_SF"/>
    <property type="match status" value="1"/>
</dbReference>
<feature type="domain" description="N-acetyltransferase" evidence="1">
    <location>
        <begin position="3"/>
        <end position="203"/>
    </location>
</feature>
<name>A0A0D1XL45_ANEMI</name>
<dbReference type="Proteomes" id="UP000182836">
    <property type="component" value="Unassembled WGS sequence"/>
</dbReference>
<dbReference type="Gene3D" id="3.40.630.30">
    <property type="match status" value="1"/>
</dbReference>
<protein>
    <submittedName>
        <fullName evidence="2 3">Acetyltransferase</fullName>
    </submittedName>
</protein>
<keyword evidence="2" id="KW-0808">Transferase</keyword>
<dbReference type="RefSeq" id="WP_043066467.1">
    <property type="nucleotide sequence ID" value="NZ_BJOA01000191.1"/>
</dbReference>
<dbReference type="Pfam" id="PF00583">
    <property type="entry name" value="Acetyltransf_1"/>
    <property type="match status" value="1"/>
</dbReference>
<proteinExistence type="predicted"/>
<dbReference type="SUPFAM" id="SSF55729">
    <property type="entry name" value="Acyl-CoA N-acyltransferases (Nat)"/>
    <property type="match status" value="1"/>
</dbReference>
<dbReference type="AlphaFoldDB" id="A0A0D1XL45"/>